<evidence type="ECO:0000256" key="4">
    <source>
        <dbReference type="ARBA" id="ARBA00023136"/>
    </source>
</evidence>
<dbReference type="InterPro" id="IPR051057">
    <property type="entry name" value="PI-PLC_domain"/>
</dbReference>
<evidence type="ECO:0000256" key="2">
    <source>
        <dbReference type="ARBA" id="ARBA00022692"/>
    </source>
</evidence>
<dbReference type="AlphaFoldDB" id="A0A066WSN7"/>
<organism evidence="7 8">
    <name type="scientific">Colletotrichum sublineola</name>
    <name type="common">Sorghum anthracnose fungus</name>
    <dbReference type="NCBI Taxonomy" id="1173701"/>
    <lineage>
        <taxon>Eukaryota</taxon>
        <taxon>Fungi</taxon>
        <taxon>Dikarya</taxon>
        <taxon>Ascomycota</taxon>
        <taxon>Pezizomycotina</taxon>
        <taxon>Sordariomycetes</taxon>
        <taxon>Hypocreomycetidae</taxon>
        <taxon>Glomerellales</taxon>
        <taxon>Glomerellaceae</taxon>
        <taxon>Colletotrichum</taxon>
        <taxon>Colletotrichum graminicola species complex</taxon>
    </lineage>
</organism>
<name>A0A066WSN7_COLSU</name>
<dbReference type="HOGENOM" id="CLU_326515_0_0_1"/>
<dbReference type="GO" id="GO:0008081">
    <property type="term" value="F:phosphoric diester hydrolase activity"/>
    <property type="evidence" value="ECO:0007669"/>
    <property type="project" value="InterPro"/>
</dbReference>
<evidence type="ECO:0000256" key="3">
    <source>
        <dbReference type="ARBA" id="ARBA00022989"/>
    </source>
</evidence>
<dbReference type="OrthoDB" id="5428055at2759"/>
<keyword evidence="3 5" id="KW-1133">Transmembrane helix</keyword>
<proteinExistence type="predicted"/>
<dbReference type="GO" id="GO:0016020">
    <property type="term" value="C:membrane"/>
    <property type="evidence" value="ECO:0007669"/>
    <property type="project" value="UniProtKB-SubCell"/>
</dbReference>
<feature type="transmembrane region" description="Helical" evidence="5">
    <location>
        <begin position="766"/>
        <end position="785"/>
    </location>
</feature>
<dbReference type="InterPro" id="IPR045863">
    <property type="entry name" value="CorA_TM1_TM2"/>
</dbReference>
<dbReference type="Pfam" id="PF26146">
    <property type="entry name" value="PI-PLC_X"/>
    <property type="match status" value="1"/>
</dbReference>
<feature type="transmembrane region" description="Helical" evidence="5">
    <location>
        <begin position="797"/>
        <end position="818"/>
    </location>
</feature>
<dbReference type="InterPro" id="IPR017946">
    <property type="entry name" value="PLC-like_Pdiesterase_TIM-brl"/>
</dbReference>
<sequence>MLRAVRFVFLLASIAAACNGNDALCGKKYSEVTFVGSHNSAFVGITPAHNQYVSVTDQLDMGVRFLQAQTQNKNGQIQMCHTTCVLLDSGSLSKYLEEITSWMEAHPRDVVTLLLTNIDAMPITQFGDTFRDTGLEKYVFRPKEKVALDQWPTLQELIDNGTRLVVFMDYHSDTSKVDYILDEFRYYWETPFGETNADFPNCNIDRPQGVDPNSYMYLVNHFLDIELFAGIKIPDQFNAPKTNSLQSIDKQVNLCRGKWGRTPNVVLPWLETHNDDSSKSLVPLSCHSVPGIWPIRLLITRQVRGSHRPPRPAAMEKDCAWLAGGDYGDFVRSLSFSDPRLRQRDPKAQTQRIPFTDDGARVVKLSLENGTFARTAEFDEPASLEAHFRSTASLRGRRNIYVVEGLGPCFASVLGERFSLHPSFFVEHERVVVHNLNWMGESDGVQLPSVIQSRGHLEMKYYEVVTFDRKPTSFRWVCAATGRHIGVSRDFKWDNSPDEMGNYLNVGVVRRKCGVWSRRTEGGGWDCLVLCDPPVKSVRTGDEYKKEYPVKTCPYQGGYLDFVPEEEQIRVAREGRYCGPPRTSMLEDLSFYLETHSRLVDIAEPESVNVFVKKIVASHFLKQTEHLRATLSAVQRGLTRKQDLAKMPMNKVEALWSDMQGWERRMGEYLEDLEGIMLQIGIPLSHPVPPAPVNMPSARPGALTAETIAWQDCTADFQFLYLRFRELRHRTEALNAAVTGLASITGNRQGYKEQQRSIREAKSTKAVTLLGLVFIPLAYTSSLFGMEVPYGPGGEYFWIYFVTSAPLILVVLLGYYVLDFGYNDDGRAWSVARELLPKIPTAVSDLKLQNLIKFGEAVKKCGDNKAELNLMYEDQKIPLSQL</sequence>
<gene>
    <name evidence="7" type="ORF">CSUB01_03225</name>
</gene>
<dbReference type="InterPro" id="IPR002523">
    <property type="entry name" value="MgTranspt_CorA/ZnTranspt_ZntB"/>
</dbReference>
<dbReference type="eggNOG" id="ENOG502SMU8">
    <property type="taxonomic scope" value="Eukaryota"/>
</dbReference>
<comment type="caution">
    <text evidence="7">The sequence shown here is derived from an EMBL/GenBank/DDBJ whole genome shotgun (WGS) entry which is preliminary data.</text>
</comment>
<evidence type="ECO:0008006" key="9">
    <source>
        <dbReference type="Google" id="ProtNLM"/>
    </source>
</evidence>
<comment type="subcellular location">
    <subcellularLocation>
        <location evidence="1">Membrane</location>
        <topology evidence="1">Multi-pass membrane protein</topology>
    </subcellularLocation>
</comment>
<dbReference type="PANTHER" id="PTHR13593">
    <property type="match status" value="1"/>
</dbReference>
<dbReference type="PROSITE" id="PS51257">
    <property type="entry name" value="PROKAR_LIPOPROTEIN"/>
    <property type="match status" value="1"/>
</dbReference>
<dbReference type="Gene3D" id="3.20.20.190">
    <property type="entry name" value="Phosphatidylinositol (PI) phosphodiesterase"/>
    <property type="match status" value="1"/>
</dbReference>
<dbReference type="GO" id="GO:0006629">
    <property type="term" value="P:lipid metabolic process"/>
    <property type="evidence" value="ECO:0007669"/>
    <property type="project" value="InterPro"/>
</dbReference>
<feature type="chain" id="PRO_5001633209" description="Tat pathway signal sequence" evidence="6">
    <location>
        <begin position="21"/>
        <end position="882"/>
    </location>
</feature>
<dbReference type="EMBL" id="JMSE01001575">
    <property type="protein sequence ID" value="KDN59908.1"/>
    <property type="molecule type" value="Genomic_DNA"/>
</dbReference>
<dbReference type="Gene3D" id="1.20.58.340">
    <property type="entry name" value="Magnesium transport protein CorA, transmembrane region"/>
    <property type="match status" value="1"/>
</dbReference>
<evidence type="ECO:0000256" key="6">
    <source>
        <dbReference type="SAM" id="SignalP"/>
    </source>
</evidence>
<feature type="signal peptide" evidence="6">
    <location>
        <begin position="1"/>
        <end position="20"/>
    </location>
</feature>
<reference evidence="8" key="1">
    <citation type="journal article" date="2014" name="Genome Announc.">
        <title>Draft genome sequence of Colletotrichum sublineola, a destructive pathogen of cultivated sorghum.</title>
        <authorList>
            <person name="Baroncelli R."/>
            <person name="Sanz-Martin J.M."/>
            <person name="Rech G.E."/>
            <person name="Sukno S.A."/>
            <person name="Thon M.R."/>
        </authorList>
    </citation>
    <scope>NUCLEOTIDE SEQUENCE [LARGE SCALE GENOMIC DNA]</scope>
    <source>
        <strain evidence="8">TX430BB</strain>
    </source>
</reference>
<keyword evidence="6" id="KW-0732">Signal</keyword>
<keyword evidence="8" id="KW-1185">Reference proteome</keyword>
<keyword evidence="2 5" id="KW-0812">Transmembrane</keyword>
<dbReference type="PANTHER" id="PTHR13593:SF146">
    <property type="entry name" value="PLC-LIKE PHOSPHODIESTERASE"/>
    <property type="match status" value="1"/>
</dbReference>
<keyword evidence="4 5" id="KW-0472">Membrane</keyword>
<protein>
    <recommendedName>
        <fullName evidence="9">Tat pathway signal sequence</fullName>
    </recommendedName>
</protein>
<dbReference type="STRING" id="1173701.A0A066WSN7"/>
<dbReference type="SUPFAM" id="SSF144083">
    <property type="entry name" value="Magnesium transport protein CorA, transmembrane region"/>
    <property type="match status" value="1"/>
</dbReference>
<dbReference type="GO" id="GO:0046873">
    <property type="term" value="F:metal ion transmembrane transporter activity"/>
    <property type="evidence" value="ECO:0007669"/>
    <property type="project" value="InterPro"/>
</dbReference>
<dbReference type="SUPFAM" id="SSF51695">
    <property type="entry name" value="PLC-like phosphodiesterases"/>
    <property type="match status" value="1"/>
</dbReference>
<evidence type="ECO:0000313" key="8">
    <source>
        <dbReference type="Proteomes" id="UP000027238"/>
    </source>
</evidence>
<dbReference type="Pfam" id="PF01544">
    <property type="entry name" value="CorA"/>
    <property type="match status" value="1"/>
</dbReference>
<evidence type="ECO:0000256" key="5">
    <source>
        <dbReference type="SAM" id="Phobius"/>
    </source>
</evidence>
<evidence type="ECO:0000313" key="7">
    <source>
        <dbReference type="EMBL" id="KDN59908.1"/>
    </source>
</evidence>
<dbReference type="Proteomes" id="UP000027238">
    <property type="component" value="Unassembled WGS sequence"/>
</dbReference>
<accession>A0A066WSN7</accession>
<evidence type="ECO:0000256" key="1">
    <source>
        <dbReference type="ARBA" id="ARBA00004141"/>
    </source>
</evidence>